<reference evidence="1 2" key="1">
    <citation type="submission" date="2018-10" db="EMBL/GenBank/DDBJ databases">
        <title>Phylogenomics of Brevibacillus.</title>
        <authorList>
            <person name="Dunlap C."/>
        </authorList>
    </citation>
    <scope>NUCLEOTIDE SEQUENCE [LARGE SCALE GENOMIC DNA]</scope>
    <source>
        <strain evidence="1 2">JCM 15716</strain>
    </source>
</reference>
<protein>
    <submittedName>
        <fullName evidence="1">Uncharacterized protein</fullName>
    </submittedName>
</protein>
<keyword evidence="2" id="KW-1185">Reference proteome</keyword>
<dbReference type="Proteomes" id="UP000271031">
    <property type="component" value="Unassembled WGS sequence"/>
</dbReference>
<gene>
    <name evidence="1" type="ORF">EDM56_02905</name>
</gene>
<evidence type="ECO:0000313" key="1">
    <source>
        <dbReference type="EMBL" id="RNB91721.1"/>
    </source>
</evidence>
<accession>A0A3M8DWP8</accession>
<comment type="caution">
    <text evidence="1">The sequence shown here is derived from an EMBL/GenBank/DDBJ whole genome shotgun (WGS) entry which is preliminary data.</text>
</comment>
<dbReference type="EMBL" id="RHHQ01000004">
    <property type="protein sequence ID" value="RNB91721.1"/>
    <property type="molecule type" value="Genomic_DNA"/>
</dbReference>
<evidence type="ECO:0000313" key="2">
    <source>
        <dbReference type="Proteomes" id="UP000271031"/>
    </source>
</evidence>
<proteinExistence type="predicted"/>
<organism evidence="1 2">
    <name type="scientific">Brevibacillus fluminis</name>
    <dbReference type="NCBI Taxonomy" id="511487"/>
    <lineage>
        <taxon>Bacteria</taxon>
        <taxon>Bacillati</taxon>
        <taxon>Bacillota</taxon>
        <taxon>Bacilli</taxon>
        <taxon>Bacillales</taxon>
        <taxon>Paenibacillaceae</taxon>
        <taxon>Brevibacillus</taxon>
    </lineage>
</organism>
<sequence>MISIQFSVKDDLRRFATSTISPLYEMAASIHALTLSTPKEHHLAWLKETRDLLIREQLEEEWLYFAPVFSEVVPDILSLPYIERFVTMEELFEHLVHLSPLEFARSVLAALRQENRRNKELIYPVELDLKKDPDLVKSRLTLFVSSYWHIVFEPQWSDIVPRLSREVETINACLHSNRLGDYLSSISSQMEYDEVSRSILIADVEEVSASNPIRSIVLHPSWFASKPVEFSKQQNKIHIIYRISPLDADCE</sequence>
<dbReference type="RefSeq" id="WP_122916384.1">
    <property type="nucleotide sequence ID" value="NZ_RHHQ01000004.1"/>
</dbReference>
<name>A0A3M8DWP8_9BACL</name>
<dbReference type="AlphaFoldDB" id="A0A3M8DWP8"/>
<dbReference type="OrthoDB" id="2463897at2"/>